<feature type="transmembrane region" description="Helical" evidence="9">
    <location>
        <begin position="116"/>
        <end position="146"/>
    </location>
</feature>
<dbReference type="Proteomes" id="UP000193834">
    <property type="component" value="Unassembled WGS sequence"/>
</dbReference>
<keyword evidence="2" id="KW-0813">Transport</keyword>
<feature type="domain" description="Na+/H+ antiporter NhaC-like C-terminal" evidence="10">
    <location>
        <begin position="166"/>
        <end position="453"/>
    </location>
</feature>
<evidence type="ECO:0000256" key="3">
    <source>
        <dbReference type="ARBA" id="ARBA00022449"/>
    </source>
</evidence>
<evidence type="ECO:0000313" key="12">
    <source>
        <dbReference type="Proteomes" id="UP000193834"/>
    </source>
</evidence>
<dbReference type="PANTHER" id="PTHR33451:SF6">
    <property type="entry name" value="NA(+)_H(+) ANTIPORTER NHAC"/>
    <property type="match status" value="1"/>
</dbReference>
<dbReference type="InterPro" id="IPR004770">
    <property type="entry name" value="Na/H_antiport_NhaC"/>
</dbReference>
<feature type="transmembrane region" description="Helical" evidence="9">
    <location>
        <begin position="438"/>
        <end position="458"/>
    </location>
</feature>
<dbReference type="PANTHER" id="PTHR33451">
    <property type="entry name" value="MALATE-2H(+)/NA(+)-LACTATE ANTIPORTER"/>
    <property type="match status" value="1"/>
</dbReference>
<reference evidence="11 12" key="1">
    <citation type="submission" date="2017-04" db="EMBL/GenBank/DDBJ databases">
        <authorList>
            <person name="Afonso C.L."/>
            <person name="Miller P.J."/>
            <person name="Scott M.A."/>
            <person name="Spackman E."/>
            <person name="Goraichik I."/>
            <person name="Dimitrov K.M."/>
            <person name="Suarez D.L."/>
            <person name="Swayne D.E."/>
        </authorList>
    </citation>
    <scope>NUCLEOTIDE SEQUENCE [LARGE SCALE GENOMIC DNA]</scope>
    <source>
        <strain evidence="11 12">11</strain>
    </source>
</reference>
<keyword evidence="4" id="KW-1003">Cell membrane</keyword>
<comment type="subcellular location">
    <subcellularLocation>
        <location evidence="1">Cell membrane</location>
        <topology evidence="1">Multi-pass membrane protein</topology>
    </subcellularLocation>
</comment>
<proteinExistence type="inferred from homology"/>
<evidence type="ECO:0000256" key="8">
    <source>
        <dbReference type="ARBA" id="ARBA00038435"/>
    </source>
</evidence>
<keyword evidence="12" id="KW-1185">Reference proteome</keyword>
<feature type="transmembrane region" description="Helical" evidence="9">
    <location>
        <begin position="78"/>
        <end position="96"/>
    </location>
</feature>
<dbReference type="OrthoDB" id="9762978at2"/>
<keyword evidence="7 9" id="KW-0472">Membrane</keyword>
<accession>A0A1X7JN60</accession>
<dbReference type="AlphaFoldDB" id="A0A1X7JN60"/>
<keyword evidence="5 9" id="KW-0812">Transmembrane</keyword>
<dbReference type="GO" id="GO:0015297">
    <property type="term" value="F:antiporter activity"/>
    <property type="evidence" value="ECO:0007669"/>
    <property type="project" value="UniProtKB-KW"/>
</dbReference>
<evidence type="ECO:0000256" key="5">
    <source>
        <dbReference type="ARBA" id="ARBA00022692"/>
    </source>
</evidence>
<dbReference type="Pfam" id="PF03553">
    <property type="entry name" value="Na_H_antiporter"/>
    <property type="match status" value="1"/>
</dbReference>
<feature type="transmembrane region" description="Helical" evidence="9">
    <location>
        <begin position="198"/>
        <end position="218"/>
    </location>
</feature>
<keyword evidence="6 9" id="KW-1133">Transmembrane helix</keyword>
<feature type="transmembrane region" description="Helical" evidence="9">
    <location>
        <begin position="20"/>
        <end position="39"/>
    </location>
</feature>
<evidence type="ECO:0000256" key="9">
    <source>
        <dbReference type="SAM" id="Phobius"/>
    </source>
</evidence>
<evidence type="ECO:0000256" key="6">
    <source>
        <dbReference type="ARBA" id="ARBA00022989"/>
    </source>
</evidence>
<feature type="transmembrane region" description="Helical" evidence="9">
    <location>
        <begin position="319"/>
        <end position="344"/>
    </location>
</feature>
<dbReference type="RefSeq" id="WP_085493812.1">
    <property type="nucleotide sequence ID" value="NZ_FXAZ01000001.1"/>
</dbReference>
<name>A0A1X7JN60_9BACL</name>
<feature type="transmembrane region" description="Helical" evidence="9">
    <location>
        <begin position="45"/>
        <end position="66"/>
    </location>
</feature>
<feature type="transmembrane region" description="Helical" evidence="9">
    <location>
        <begin position="410"/>
        <end position="432"/>
    </location>
</feature>
<dbReference type="InterPro" id="IPR052180">
    <property type="entry name" value="NhaC_Na-H+_Antiporter"/>
</dbReference>
<dbReference type="InterPro" id="IPR018461">
    <property type="entry name" value="Na/H_Antiport_NhaC-like_C"/>
</dbReference>
<evidence type="ECO:0000256" key="1">
    <source>
        <dbReference type="ARBA" id="ARBA00004651"/>
    </source>
</evidence>
<gene>
    <name evidence="11" type="ORF">SAMN06295960_1706</name>
</gene>
<comment type="similarity">
    <text evidence="8">Belongs to the NhaC Na(+)/H(+) (TC 2.A.35) antiporter family.</text>
</comment>
<dbReference type="EMBL" id="FXAZ01000001">
    <property type="protein sequence ID" value="SMG28872.1"/>
    <property type="molecule type" value="Genomic_DNA"/>
</dbReference>
<dbReference type="GO" id="GO:0005886">
    <property type="term" value="C:plasma membrane"/>
    <property type="evidence" value="ECO:0007669"/>
    <property type="project" value="UniProtKB-SubCell"/>
</dbReference>
<organism evidence="11 12">
    <name type="scientific">Paenibacillus aquistagni</name>
    <dbReference type="NCBI Taxonomy" id="1852522"/>
    <lineage>
        <taxon>Bacteria</taxon>
        <taxon>Bacillati</taxon>
        <taxon>Bacillota</taxon>
        <taxon>Bacilli</taxon>
        <taxon>Bacillales</taxon>
        <taxon>Paenibacillaceae</taxon>
        <taxon>Paenibacillus</taxon>
    </lineage>
</organism>
<evidence type="ECO:0000256" key="2">
    <source>
        <dbReference type="ARBA" id="ARBA00022448"/>
    </source>
</evidence>
<sequence>MNQHEESPECLKEISFGQSLSIFVVTMSWLLLTILYWHAEPLIPLLTAAVFTGLMLMSFGMTWAQVESALIRGVQSSVMPAILLVLIGILIATWMMSGTVPTLLVYGTSWFQPQWFAFSALVLTCLVSVCVGSSITTVGTFGVALVGMASSMGLNPALVAGAVVSGACFGDKMSPLSDTTNFASAVAKVNMTAHIRNMTWTTVPAFLITSAAFLIFGHTTNQDVMQLTDMKAAMESAYHIHPMALLPLAIVLIAAILRVPIILTMLLGISSGLIVTGLVQTNWSATNWMQVMLHGYQSNITNEAIAAIVNRGGVMSMMWSITLIATAFAFGGLLQHGGVITALFKKIIAPIKRKESMVVSTGLSAIGVNLFTGEQYMSILLPGQMFQAEYERRGIPALTLSRTLEDCGTLVNPLIPWGVSGALMTAALGMSVLEYAPYAFFLLISPLCTFAFALLPGLKTRTLNNSN</sequence>
<feature type="transmembrane region" description="Helical" evidence="9">
    <location>
        <begin position="238"/>
        <end position="257"/>
    </location>
</feature>
<evidence type="ECO:0000256" key="7">
    <source>
        <dbReference type="ARBA" id="ARBA00023136"/>
    </source>
</evidence>
<protein>
    <submittedName>
        <fullName evidence="11">Sodium/proton antiporter, NhaC family</fullName>
    </submittedName>
</protein>
<dbReference type="NCBIfam" id="TIGR00931">
    <property type="entry name" value="antiport_nhaC"/>
    <property type="match status" value="1"/>
</dbReference>
<evidence type="ECO:0000313" key="11">
    <source>
        <dbReference type="EMBL" id="SMG28872.1"/>
    </source>
</evidence>
<evidence type="ECO:0000259" key="10">
    <source>
        <dbReference type="Pfam" id="PF03553"/>
    </source>
</evidence>
<keyword evidence="3" id="KW-0050">Antiport</keyword>
<evidence type="ECO:0000256" key="4">
    <source>
        <dbReference type="ARBA" id="ARBA00022475"/>
    </source>
</evidence>